<keyword evidence="1" id="KW-0808">Transferase</keyword>
<name>A0A2Z5ZMP5_9PROT</name>
<evidence type="ECO:0000313" key="2">
    <source>
        <dbReference type="Proteomes" id="UP000270034"/>
    </source>
</evidence>
<reference evidence="1 2" key="1">
    <citation type="submission" date="2018-02" db="EMBL/GenBank/DDBJ databases">
        <title>Acetobacter orientalis genome.</title>
        <authorList>
            <person name="Nakashima N."/>
            <person name="Tamura T."/>
        </authorList>
    </citation>
    <scope>NUCLEOTIDE SEQUENCE [LARGE SCALE GENOMIC DNA]</scope>
    <source>
        <strain evidence="1 2">FAN1</strain>
    </source>
</reference>
<protein>
    <submittedName>
        <fullName evidence="1">Alanine--glyoxylate aminotransferase 2 homolog 1, mitochondrial</fullName>
    </submittedName>
</protein>
<dbReference type="KEGG" id="aot:AcetOri_orf04983"/>
<accession>A0A2Z5ZMP5</accession>
<keyword evidence="1" id="KW-0032">Aminotransferase</keyword>
<proteinExistence type="predicted"/>
<dbReference type="GO" id="GO:0008483">
    <property type="term" value="F:transaminase activity"/>
    <property type="evidence" value="ECO:0007669"/>
    <property type="project" value="UniProtKB-KW"/>
</dbReference>
<dbReference type="EMBL" id="AP018515">
    <property type="protein sequence ID" value="BBC81639.1"/>
    <property type="molecule type" value="Genomic_DNA"/>
</dbReference>
<evidence type="ECO:0000313" key="1">
    <source>
        <dbReference type="EMBL" id="BBC81639.1"/>
    </source>
</evidence>
<dbReference type="AlphaFoldDB" id="A0A2Z5ZMP5"/>
<organism evidence="1 2">
    <name type="scientific">Acetobacter orientalis</name>
    <dbReference type="NCBI Taxonomy" id="146474"/>
    <lineage>
        <taxon>Bacteria</taxon>
        <taxon>Pseudomonadati</taxon>
        <taxon>Pseudomonadota</taxon>
        <taxon>Alphaproteobacteria</taxon>
        <taxon>Acetobacterales</taxon>
        <taxon>Acetobacteraceae</taxon>
        <taxon>Acetobacter</taxon>
    </lineage>
</organism>
<gene>
    <name evidence="1" type="ORF">AcetOrient_orf04983</name>
</gene>
<dbReference type="Proteomes" id="UP000270034">
    <property type="component" value="Chromosome"/>
</dbReference>
<sequence length="41" mass="4692">MPPTGITQAGKKYWLNNQKWGALRPIFYAAIPTQKLAALWF</sequence>